<feature type="transmembrane region" description="Helical" evidence="1">
    <location>
        <begin position="54"/>
        <end position="74"/>
    </location>
</feature>
<name>A0AAQ3W997_9ENTE</name>
<dbReference type="AlphaFoldDB" id="A0AAQ3W997"/>
<sequence length="402" mass="47355">MKEIKENIEHDLEYYQSGIKQLYTKHYQKYLFFLLAIMMITVVGIGLSESIVRWLLVVLFLSESGLVVYLLRYLRAEAFETYFQRIKAQLPSDFQKMEKLEIQEDNQSYYFLGEQELFVKLKKRNTRNFPSKIRQYTLLVGFTDEIDRTMLEEPLQFFYYDITQIKHSANYKKEILKNTNFIAKRKKRRIRSAILTIFLLLIVGTFVYFGAKKYLDDDGRTIYEKQVEKDYHDKIDQEAQVRITELSVTNEDETLKIQLPKYFHEEEGTLFSVDEIKGQSSKTFTSNALYVSIFMSEIASASSLSEFVGQVMEDQGKRNNQKSVEKLHPDLFKNEYILTTKTSENGQSETNNYTTYFFETAHNYGWIICEIDRASEETELDLDQQVNEILHSIAVETDETVI</sequence>
<feature type="transmembrane region" description="Helical" evidence="1">
    <location>
        <begin position="30"/>
        <end position="48"/>
    </location>
</feature>
<feature type="transmembrane region" description="Helical" evidence="1">
    <location>
        <begin position="193"/>
        <end position="211"/>
    </location>
</feature>
<accession>A0AAQ3W997</accession>
<protein>
    <submittedName>
        <fullName evidence="2">Uncharacterized protein</fullName>
    </submittedName>
</protein>
<dbReference type="RefSeq" id="WP_086312461.1">
    <property type="nucleotide sequence ID" value="NZ_CP147244.1"/>
</dbReference>
<evidence type="ECO:0000313" key="2">
    <source>
        <dbReference type="EMBL" id="WYJ99077.1"/>
    </source>
</evidence>
<keyword evidence="1" id="KW-0812">Transmembrane</keyword>
<proteinExistence type="predicted"/>
<gene>
    <name evidence="2" type="ORF">A5821_000153</name>
</gene>
<reference evidence="2 3" key="2">
    <citation type="submission" date="2024-03" db="EMBL/GenBank/DDBJ databases">
        <title>The Genome Sequence of Enterococcus sp. DIV0205d.</title>
        <authorList>
            <consortium name="The Broad Institute Genomics Platform"/>
            <consortium name="The Broad Institute Microbial Omics Core"/>
            <consortium name="The Broad Institute Genomic Center for Infectious Diseases"/>
            <person name="Earl A."/>
            <person name="Manson A."/>
            <person name="Gilmore M."/>
            <person name="Schwartman J."/>
            <person name="Shea T."/>
            <person name="Abouelleil A."/>
            <person name="Cao P."/>
            <person name="Chapman S."/>
            <person name="Cusick C."/>
            <person name="Young S."/>
            <person name="Neafsey D."/>
            <person name="Nusbaum C."/>
            <person name="Birren B."/>
        </authorList>
    </citation>
    <scope>NUCLEOTIDE SEQUENCE [LARGE SCALE GENOMIC DNA]</scope>
    <source>
        <strain evidence="2 3">7F3_DIV0205</strain>
    </source>
</reference>
<evidence type="ECO:0000256" key="1">
    <source>
        <dbReference type="SAM" id="Phobius"/>
    </source>
</evidence>
<keyword evidence="1" id="KW-0472">Membrane</keyword>
<dbReference type="Proteomes" id="UP000194948">
    <property type="component" value="Chromosome"/>
</dbReference>
<evidence type="ECO:0000313" key="3">
    <source>
        <dbReference type="Proteomes" id="UP000194948"/>
    </source>
</evidence>
<organism evidence="2 3">
    <name type="scientific">Candidatus Enterococcus palustris</name>
    <dbReference type="NCBI Taxonomy" id="1834189"/>
    <lineage>
        <taxon>Bacteria</taxon>
        <taxon>Bacillati</taxon>
        <taxon>Bacillota</taxon>
        <taxon>Bacilli</taxon>
        <taxon>Lactobacillales</taxon>
        <taxon>Enterococcaceae</taxon>
        <taxon>Enterococcus</taxon>
    </lineage>
</organism>
<keyword evidence="1" id="KW-1133">Transmembrane helix</keyword>
<reference evidence="3" key="1">
    <citation type="submission" date="2017-05" db="EMBL/GenBank/DDBJ databases">
        <title>The Genome Sequence of EEnterococcus faecalis 9F2_4866.</title>
        <authorList>
            <consortium name="The Broad Institute Genomics Platform"/>
            <consortium name="The Broad Institute Genomic Center for Infectious Diseases"/>
            <person name="Earl A."/>
            <person name="Manson A."/>
            <person name="Schwartman J."/>
            <person name="Gilmore M."/>
            <person name="Abouelleil A."/>
            <person name="Cao P."/>
            <person name="Chapman S."/>
            <person name="Cusick C."/>
            <person name="Shea T."/>
            <person name="Young S."/>
            <person name="Neafsey D."/>
            <person name="Nusbaum C."/>
            <person name="Birren B."/>
        </authorList>
    </citation>
    <scope>NUCLEOTIDE SEQUENCE [LARGE SCALE GENOMIC DNA]</scope>
    <source>
        <strain evidence="3">7F3_DIV0205</strain>
    </source>
</reference>
<keyword evidence="3" id="KW-1185">Reference proteome</keyword>
<dbReference type="EMBL" id="CP147244">
    <property type="protein sequence ID" value="WYJ99077.1"/>
    <property type="molecule type" value="Genomic_DNA"/>
</dbReference>